<dbReference type="InterPro" id="IPR045518">
    <property type="entry name" value="2EXR"/>
</dbReference>
<organism evidence="2 3">
    <name type="scientific">Hyaloscypha hepaticicola</name>
    <dbReference type="NCBI Taxonomy" id="2082293"/>
    <lineage>
        <taxon>Eukaryota</taxon>
        <taxon>Fungi</taxon>
        <taxon>Dikarya</taxon>
        <taxon>Ascomycota</taxon>
        <taxon>Pezizomycotina</taxon>
        <taxon>Leotiomycetes</taxon>
        <taxon>Helotiales</taxon>
        <taxon>Hyaloscyphaceae</taxon>
        <taxon>Hyaloscypha</taxon>
    </lineage>
</organism>
<evidence type="ECO:0000259" key="1">
    <source>
        <dbReference type="Pfam" id="PF20150"/>
    </source>
</evidence>
<evidence type="ECO:0000313" key="3">
    <source>
        <dbReference type="Proteomes" id="UP000235672"/>
    </source>
</evidence>
<dbReference type="AlphaFoldDB" id="A0A2J6Q0Y1"/>
<reference evidence="2 3" key="1">
    <citation type="submission" date="2016-05" db="EMBL/GenBank/DDBJ databases">
        <title>A degradative enzymes factory behind the ericoid mycorrhizal symbiosis.</title>
        <authorList>
            <consortium name="DOE Joint Genome Institute"/>
            <person name="Martino E."/>
            <person name="Morin E."/>
            <person name="Grelet G."/>
            <person name="Kuo A."/>
            <person name="Kohler A."/>
            <person name="Daghino S."/>
            <person name="Barry K."/>
            <person name="Choi C."/>
            <person name="Cichocki N."/>
            <person name="Clum A."/>
            <person name="Copeland A."/>
            <person name="Hainaut M."/>
            <person name="Haridas S."/>
            <person name="Labutti K."/>
            <person name="Lindquist E."/>
            <person name="Lipzen A."/>
            <person name="Khouja H.-R."/>
            <person name="Murat C."/>
            <person name="Ohm R."/>
            <person name="Olson A."/>
            <person name="Spatafora J."/>
            <person name="Veneault-Fourrey C."/>
            <person name="Henrissat B."/>
            <person name="Grigoriev I."/>
            <person name="Martin F."/>
            <person name="Perotto S."/>
        </authorList>
    </citation>
    <scope>NUCLEOTIDE SEQUENCE [LARGE SCALE GENOMIC DNA]</scope>
    <source>
        <strain evidence="2 3">UAMH 7357</strain>
    </source>
</reference>
<dbReference type="EMBL" id="KZ613487">
    <property type="protein sequence ID" value="PMD19945.1"/>
    <property type="molecule type" value="Genomic_DNA"/>
</dbReference>
<accession>A0A2J6Q0Y1</accession>
<protein>
    <recommendedName>
        <fullName evidence="1">2EXR domain-containing protein</fullName>
    </recommendedName>
</protein>
<sequence>MASLKKKELRKKRLARKKARGARLKDIKAIGADLAKSVEAFYKNTQPLESLGKKGINEKKGHCQNCHIKGYGGGLQKYRSSEPLFGPRYAHQFLSTVFPEHQHADKKTFRELLQQLPPLVIPGPKKIFTLFPSLPKELRNKIWGYVADQTPRIAIVRRRDYLHPDDRFRWAAMMSICRESRAEGERHYTWKVENTVLRTLRHYELLNRYYGVARGVRGLSTARL</sequence>
<feature type="domain" description="2EXR" evidence="1">
    <location>
        <begin position="128"/>
        <end position="190"/>
    </location>
</feature>
<dbReference type="OrthoDB" id="3473305at2759"/>
<evidence type="ECO:0000313" key="2">
    <source>
        <dbReference type="EMBL" id="PMD19945.1"/>
    </source>
</evidence>
<dbReference type="Pfam" id="PF20150">
    <property type="entry name" value="2EXR"/>
    <property type="match status" value="1"/>
</dbReference>
<name>A0A2J6Q0Y1_9HELO</name>
<keyword evidence="3" id="KW-1185">Reference proteome</keyword>
<proteinExistence type="predicted"/>
<dbReference type="Proteomes" id="UP000235672">
    <property type="component" value="Unassembled WGS sequence"/>
</dbReference>
<gene>
    <name evidence="2" type="ORF">NA56DRAFT_723696</name>
</gene>